<dbReference type="RefSeq" id="WP_068958966.1">
    <property type="nucleotide sequence ID" value="NZ_LGLV01000022.1"/>
</dbReference>
<feature type="compositionally biased region" description="Basic and acidic residues" evidence="1">
    <location>
        <begin position="42"/>
        <end position="58"/>
    </location>
</feature>
<gene>
    <name evidence="2" type="ORF">ADU59_28210</name>
</gene>
<evidence type="ECO:0000256" key="1">
    <source>
        <dbReference type="SAM" id="MobiDB-lite"/>
    </source>
</evidence>
<feature type="compositionally biased region" description="Basic and acidic residues" evidence="1">
    <location>
        <begin position="82"/>
        <end position="95"/>
    </location>
</feature>
<dbReference type="AlphaFoldDB" id="A0A1C7NTB1"/>
<organism evidence="2 3">
    <name type="scientific">Pararhizobium polonicum</name>
    <dbReference type="NCBI Taxonomy" id="1612624"/>
    <lineage>
        <taxon>Bacteria</taxon>
        <taxon>Pseudomonadati</taxon>
        <taxon>Pseudomonadota</taxon>
        <taxon>Alphaproteobacteria</taxon>
        <taxon>Hyphomicrobiales</taxon>
        <taxon>Rhizobiaceae</taxon>
        <taxon>Rhizobium/Agrobacterium group</taxon>
        <taxon>Pararhizobium</taxon>
    </lineage>
</organism>
<dbReference type="EMBL" id="LGLV01000022">
    <property type="protein sequence ID" value="OBZ92219.1"/>
    <property type="molecule type" value="Genomic_DNA"/>
</dbReference>
<reference evidence="2 3" key="1">
    <citation type="journal article" date="2016" name="Syst. Appl. Microbiol.">
        <title>Pararhizobium polonicum sp. nov. isolated from tumors on stone fruit rootstocks.</title>
        <authorList>
            <person name="Pulawska J."/>
            <person name="Kuzmanovic N."/>
            <person name="Willems A."/>
            <person name="Pothier J.F."/>
        </authorList>
    </citation>
    <scope>NUCLEOTIDE SEQUENCE [LARGE SCALE GENOMIC DNA]</scope>
    <source>
        <strain evidence="2 3">F5.1</strain>
    </source>
</reference>
<proteinExistence type="predicted"/>
<dbReference type="OrthoDB" id="8277693at2"/>
<dbReference type="Proteomes" id="UP000093111">
    <property type="component" value="Unassembled WGS sequence"/>
</dbReference>
<sequence length="185" mass="20405">MASPWQFLARLVSPRHLEKQDGSAIKDVKPDVAVMAGPTETPVKENVKLAEKPTREEAQPFVQYQPVASRPEPSAGIGGELQDMRESRSDERAETSDPTLPDNGAPHTHPAPQVDETVKPLPAKRRGRAKTVEAVAVVSQTSPVVSNVSDQMSLDQEIGVLRDQLASKLRRQNAQLKQMLERFDR</sequence>
<comment type="caution">
    <text evidence="2">The sequence shown here is derived from an EMBL/GenBank/DDBJ whole genome shotgun (WGS) entry which is preliminary data.</text>
</comment>
<protein>
    <submittedName>
        <fullName evidence="2">Uncharacterized protein</fullName>
    </submittedName>
</protein>
<name>A0A1C7NTB1_9HYPH</name>
<accession>A0A1C7NTB1</accession>
<keyword evidence="3" id="KW-1185">Reference proteome</keyword>
<evidence type="ECO:0000313" key="2">
    <source>
        <dbReference type="EMBL" id="OBZ92219.1"/>
    </source>
</evidence>
<feature type="region of interest" description="Disordered" evidence="1">
    <location>
        <begin position="29"/>
        <end position="127"/>
    </location>
</feature>
<evidence type="ECO:0000313" key="3">
    <source>
        <dbReference type="Proteomes" id="UP000093111"/>
    </source>
</evidence>